<protein>
    <recommendedName>
        <fullName evidence="3">Multiple drug resistance protein</fullName>
    </recommendedName>
</protein>
<feature type="chain" id="PRO_5024820431" description="Multiple drug resistance protein" evidence="1">
    <location>
        <begin position="18"/>
        <end position="100"/>
    </location>
</feature>
<evidence type="ECO:0000313" key="2">
    <source>
        <dbReference type="EMBL" id="KAE8338699.1"/>
    </source>
</evidence>
<dbReference type="Proteomes" id="UP000325558">
    <property type="component" value="Unassembled WGS sequence"/>
</dbReference>
<evidence type="ECO:0008006" key="3">
    <source>
        <dbReference type="Google" id="ProtNLM"/>
    </source>
</evidence>
<organism evidence="2">
    <name type="scientific">Aspergillus arachidicola</name>
    <dbReference type="NCBI Taxonomy" id="656916"/>
    <lineage>
        <taxon>Eukaryota</taxon>
        <taxon>Fungi</taxon>
        <taxon>Dikarya</taxon>
        <taxon>Ascomycota</taxon>
        <taxon>Pezizomycotina</taxon>
        <taxon>Eurotiomycetes</taxon>
        <taxon>Eurotiomycetidae</taxon>
        <taxon>Eurotiales</taxon>
        <taxon>Aspergillaceae</taxon>
        <taxon>Aspergillus</taxon>
        <taxon>Aspergillus subgen. Circumdati</taxon>
    </lineage>
</organism>
<sequence length="100" mass="10548">MLRVSAIFMACLLLATAAPTAPEKSNACLSMCLQEKPACASDEHPTGSEGCWGCCQKIEAVTAPVQRESCLSMCQQEKPSCASDEKPAGSEGCWGCCQKN</sequence>
<keyword evidence="1" id="KW-0732">Signal</keyword>
<feature type="signal peptide" evidence="1">
    <location>
        <begin position="1"/>
        <end position="17"/>
    </location>
</feature>
<dbReference type="OrthoDB" id="4492263at2759"/>
<dbReference type="AlphaFoldDB" id="A0A5N6Y2M8"/>
<accession>A0A5N6Y2M8</accession>
<reference evidence="2" key="1">
    <citation type="submission" date="2019-04" db="EMBL/GenBank/DDBJ databases">
        <title>Friends and foes A comparative genomics study of 23 Aspergillus species from section Flavi.</title>
        <authorList>
            <consortium name="DOE Joint Genome Institute"/>
            <person name="Kjaerbolling I."/>
            <person name="Vesth T."/>
            <person name="Frisvad J.C."/>
            <person name="Nybo J.L."/>
            <person name="Theobald S."/>
            <person name="Kildgaard S."/>
            <person name="Isbrandt T."/>
            <person name="Kuo A."/>
            <person name="Sato A."/>
            <person name="Lyhne E.K."/>
            <person name="Kogle M.E."/>
            <person name="Wiebenga A."/>
            <person name="Kun R.S."/>
            <person name="Lubbers R.J."/>
            <person name="Makela M.R."/>
            <person name="Barry K."/>
            <person name="Chovatia M."/>
            <person name="Clum A."/>
            <person name="Daum C."/>
            <person name="Haridas S."/>
            <person name="He G."/>
            <person name="LaButti K."/>
            <person name="Lipzen A."/>
            <person name="Mondo S."/>
            <person name="Riley R."/>
            <person name="Salamov A."/>
            <person name="Simmons B.A."/>
            <person name="Magnuson J.K."/>
            <person name="Henrissat B."/>
            <person name="Mortensen U.H."/>
            <person name="Larsen T.O."/>
            <person name="Devries R.P."/>
            <person name="Grigoriev I.V."/>
            <person name="Machida M."/>
            <person name="Baker S.E."/>
            <person name="Andersen M.R."/>
        </authorList>
    </citation>
    <scope>NUCLEOTIDE SEQUENCE</scope>
    <source>
        <strain evidence="2">CBS 117612</strain>
    </source>
</reference>
<evidence type="ECO:0000256" key="1">
    <source>
        <dbReference type="SAM" id="SignalP"/>
    </source>
</evidence>
<name>A0A5N6Y2M8_9EURO</name>
<gene>
    <name evidence="2" type="ORF">BDV24DRAFT_137517</name>
</gene>
<proteinExistence type="predicted"/>
<dbReference type="EMBL" id="ML737164">
    <property type="protein sequence ID" value="KAE8338699.1"/>
    <property type="molecule type" value="Genomic_DNA"/>
</dbReference>